<sequence length="118" mass="12582">MSATHSKNQGRPGPALPGASGRVLGKEDHAMNIAPARQGIEMSALALFRTGRDYIEISAILGMSVPAVESEIHRLRSAEKGDTAQQDYAAGRVRRVAGRPARPGAPVNFAGARRRLRV</sequence>
<accession>B3PSV1</accession>
<evidence type="ECO:0000313" key="3">
    <source>
        <dbReference type="Proteomes" id="UP000008817"/>
    </source>
</evidence>
<dbReference type="Proteomes" id="UP000008817">
    <property type="component" value="Chromosome"/>
</dbReference>
<dbReference type="HOGENOM" id="CLU_159343_0_0_5"/>
<evidence type="ECO:0000313" key="2">
    <source>
        <dbReference type="EMBL" id="ACE90117.1"/>
    </source>
</evidence>
<dbReference type="AlphaFoldDB" id="B3PSV1"/>
<dbReference type="eggNOG" id="ENOG5031CK8">
    <property type="taxonomic scope" value="Bacteria"/>
</dbReference>
<proteinExistence type="predicted"/>
<protein>
    <submittedName>
        <fullName evidence="2">Uncharacterized protein</fullName>
    </submittedName>
</protein>
<gene>
    <name evidence="2" type="ordered locus">RHECIAT_CH0001135</name>
</gene>
<evidence type="ECO:0000256" key="1">
    <source>
        <dbReference type="SAM" id="MobiDB-lite"/>
    </source>
</evidence>
<dbReference type="KEGG" id="rec:RHECIAT_CH0001135"/>
<feature type="region of interest" description="Disordered" evidence="1">
    <location>
        <begin position="1"/>
        <end position="27"/>
    </location>
</feature>
<organism evidence="2 3">
    <name type="scientific">Rhizobium etli (strain CIAT 652)</name>
    <dbReference type="NCBI Taxonomy" id="491916"/>
    <lineage>
        <taxon>Bacteria</taxon>
        <taxon>Pseudomonadati</taxon>
        <taxon>Pseudomonadota</taxon>
        <taxon>Alphaproteobacteria</taxon>
        <taxon>Hyphomicrobiales</taxon>
        <taxon>Rhizobiaceae</taxon>
        <taxon>Rhizobium/Agrobacterium group</taxon>
        <taxon>Rhizobium</taxon>
    </lineage>
</organism>
<name>B3PSV1_RHIE6</name>
<reference evidence="2 3" key="1">
    <citation type="submission" date="2008-04" db="EMBL/GenBank/DDBJ databases">
        <title>Genome diversity and DNA divergence of Rhizobium etli.</title>
        <authorList>
            <person name="Gonzalez V."/>
            <person name="Acosta J.L."/>
            <person name="Santamaria R.I."/>
            <person name="Bustos P."/>
            <person name="Hernandez-Gonzalez I.L."/>
            <person name="Fernandez J.L."/>
            <person name="Diaz R."/>
            <person name="Flores M."/>
            <person name="Mora J."/>
            <person name="Palacios R."/>
            <person name="Davila G."/>
        </authorList>
    </citation>
    <scope>NUCLEOTIDE SEQUENCE [LARGE SCALE GENOMIC DNA]</scope>
    <source>
        <strain evidence="2 3">CIAT 652</strain>
    </source>
</reference>
<dbReference type="EMBL" id="CP001074">
    <property type="protein sequence ID" value="ACE90117.1"/>
    <property type="molecule type" value="Genomic_DNA"/>
</dbReference>